<dbReference type="PROSITE" id="PS51186">
    <property type="entry name" value="GNAT"/>
    <property type="match status" value="1"/>
</dbReference>
<dbReference type="EC" id="2.3.1.-" evidence="2"/>
<dbReference type="NCBIfam" id="TIGR03827">
    <property type="entry name" value="GNAT_ablB"/>
    <property type="match status" value="1"/>
</dbReference>
<dbReference type="STRING" id="1121326.CLMAG_32080"/>
<gene>
    <name evidence="2" type="primary">yodP</name>
    <name evidence="2" type="ORF">CLMAG_32080</name>
</gene>
<evidence type="ECO:0000313" key="3">
    <source>
        <dbReference type="Proteomes" id="UP000076603"/>
    </source>
</evidence>
<dbReference type="PATRIC" id="fig|1121326.3.peg.3239"/>
<dbReference type="OrthoDB" id="9790652at2"/>
<evidence type="ECO:0000313" key="2">
    <source>
        <dbReference type="EMBL" id="KZL91449.1"/>
    </source>
</evidence>
<evidence type="ECO:0000259" key="1">
    <source>
        <dbReference type="PROSITE" id="PS51186"/>
    </source>
</evidence>
<dbReference type="AlphaFoldDB" id="A0A168DTB0"/>
<accession>A0A168DTB0</accession>
<dbReference type="RefSeq" id="WP_066624159.1">
    <property type="nucleotide sequence ID" value="NZ_FQXL01000005.1"/>
</dbReference>
<dbReference type="Gene3D" id="3.40.630.30">
    <property type="match status" value="1"/>
</dbReference>
<organism evidence="2 3">
    <name type="scientific">Clostridium magnum DSM 2767</name>
    <dbReference type="NCBI Taxonomy" id="1121326"/>
    <lineage>
        <taxon>Bacteria</taxon>
        <taxon>Bacillati</taxon>
        <taxon>Bacillota</taxon>
        <taxon>Clostridia</taxon>
        <taxon>Eubacteriales</taxon>
        <taxon>Clostridiaceae</taxon>
        <taxon>Clostridium</taxon>
    </lineage>
</organism>
<dbReference type="Pfam" id="PF00583">
    <property type="entry name" value="Acetyltransf_1"/>
    <property type="match status" value="1"/>
</dbReference>
<dbReference type="EMBL" id="LWAE01000003">
    <property type="protein sequence ID" value="KZL91449.1"/>
    <property type="molecule type" value="Genomic_DNA"/>
</dbReference>
<keyword evidence="2" id="KW-0012">Acyltransferase</keyword>
<proteinExistence type="predicted"/>
<protein>
    <submittedName>
        <fullName evidence="2">N-acetyltransferase YodP</fullName>
        <ecNumber evidence="2">2.3.1.-</ecNumber>
    </submittedName>
</protein>
<name>A0A168DTB0_9CLOT</name>
<keyword evidence="3" id="KW-1185">Reference proteome</keyword>
<dbReference type="CDD" id="cd04301">
    <property type="entry name" value="NAT_SF"/>
    <property type="match status" value="1"/>
</dbReference>
<feature type="domain" description="N-acetyltransferase" evidence="1">
    <location>
        <begin position="134"/>
        <end position="285"/>
    </location>
</feature>
<reference evidence="2 3" key="1">
    <citation type="submission" date="2016-04" db="EMBL/GenBank/DDBJ databases">
        <title>Genome sequence of Clostridium magnum DSM 2767.</title>
        <authorList>
            <person name="Poehlein A."/>
            <person name="Uhlig R."/>
            <person name="Fischer R."/>
            <person name="Bahl H."/>
            <person name="Daniel R."/>
        </authorList>
    </citation>
    <scope>NUCLEOTIDE SEQUENCE [LARGE SCALE GENOMIC DNA]</scope>
    <source>
        <strain evidence="2 3">DSM 2767</strain>
    </source>
</reference>
<dbReference type="InterPro" id="IPR016181">
    <property type="entry name" value="Acyl_CoA_acyltransferase"/>
</dbReference>
<dbReference type="SUPFAM" id="SSF55729">
    <property type="entry name" value="Acyl-CoA N-acyltransferases (Nat)"/>
    <property type="match status" value="1"/>
</dbReference>
<dbReference type="Proteomes" id="UP000076603">
    <property type="component" value="Unassembled WGS sequence"/>
</dbReference>
<dbReference type="GO" id="GO:0008080">
    <property type="term" value="F:N-acetyltransferase activity"/>
    <property type="evidence" value="ECO:0007669"/>
    <property type="project" value="InterPro"/>
</dbReference>
<dbReference type="InterPro" id="IPR022525">
    <property type="entry name" value="GNAT_AblB"/>
</dbReference>
<dbReference type="InterPro" id="IPR000182">
    <property type="entry name" value="GNAT_dom"/>
</dbReference>
<comment type="caution">
    <text evidence="2">The sequence shown here is derived from an EMBL/GenBank/DDBJ whole genome shotgun (WGS) entry which is preliminary data.</text>
</comment>
<sequence>MNIECCKLNDKNYYTKIDQAKIYVDYINSRIKIVKFHNISVQNIRRIVYFASRQHIGKIICNCDIESFANFVEAEFHLEGKIDGYFNGKDAFCMSYFIKSSRKLYRNKDKENIILMKSLNLRNSFIYNANNFKYHIRDANENDIKSMIELFSNVFFTYPSPVHDEEYLKKTMNKKVLYKVAIDNGKIISIASADLDKENLNAEITDCVTSPQYRGQGILSNIIYSLEQDLKHRGFIGLYSLSRAVNPGINFVLSKHDYRFRGRLINNCNICGGFENMNIWVKNIN</sequence>
<keyword evidence="2" id="KW-0808">Transferase</keyword>